<reference evidence="2" key="1">
    <citation type="submission" date="2019-08" db="EMBL/GenBank/DDBJ databases">
        <authorList>
            <person name="Kucharzyk K."/>
            <person name="Murdoch R.W."/>
            <person name="Higgins S."/>
            <person name="Loffler F."/>
        </authorList>
    </citation>
    <scope>NUCLEOTIDE SEQUENCE</scope>
</reference>
<proteinExistence type="predicted"/>
<evidence type="ECO:0000259" key="1">
    <source>
        <dbReference type="Pfam" id="PF13657"/>
    </source>
</evidence>
<sequence>MRKAAVYSNQMLAGHLTENDDNTFTFVYDKEYLVSPGSDAISLTLPLRTEPYQNDTLFPFFFNMLSEGDNKAIQCRRLKIDENDFFGLLLATAGIDTIGAITVTKTT</sequence>
<gene>
    <name evidence="2" type="ORF">SDC9_40655</name>
</gene>
<name>A0A644VSX1_9ZZZZ</name>
<dbReference type="Pfam" id="PF13657">
    <property type="entry name" value="Couple_hipA"/>
    <property type="match status" value="1"/>
</dbReference>
<dbReference type="EMBL" id="VSSQ01000430">
    <property type="protein sequence ID" value="MPL94501.1"/>
    <property type="molecule type" value="Genomic_DNA"/>
</dbReference>
<dbReference type="InterPro" id="IPR052028">
    <property type="entry name" value="HipA_Ser/Thr_kinase"/>
</dbReference>
<dbReference type="NCBIfam" id="TIGR03071">
    <property type="entry name" value="couple_hipA"/>
    <property type="match status" value="1"/>
</dbReference>
<dbReference type="GO" id="GO:0004674">
    <property type="term" value="F:protein serine/threonine kinase activity"/>
    <property type="evidence" value="ECO:0007669"/>
    <property type="project" value="TreeGrafter"/>
</dbReference>
<dbReference type="PANTHER" id="PTHR37419">
    <property type="entry name" value="SERINE/THREONINE-PROTEIN KINASE TOXIN HIPA"/>
    <property type="match status" value="1"/>
</dbReference>
<dbReference type="AlphaFoldDB" id="A0A644VSX1"/>
<accession>A0A644VSX1</accession>
<dbReference type="GO" id="GO:0005829">
    <property type="term" value="C:cytosol"/>
    <property type="evidence" value="ECO:0007669"/>
    <property type="project" value="TreeGrafter"/>
</dbReference>
<dbReference type="InterPro" id="IPR017508">
    <property type="entry name" value="HipA_N1"/>
</dbReference>
<comment type="caution">
    <text evidence="2">The sequence shown here is derived from an EMBL/GenBank/DDBJ whole genome shotgun (WGS) entry which is preliminary data.</text>
</comment>
<dbReference type="PANTHER" id="PTHR37419:SF6">
    <property type="entry name" value="KINASE HI_0665-RELATED"/>
    <property type="match status" value="1"/>
</dbReference>
<evidence type="ECO:0000313" key="2">
    <source>
        <dbReference type="EMBL" id="MPL94501.1"/>
    </source>
</evidence>
<organism evidence="2">
    <name type="scientific">bioreactor metagenome</name>
    <dbReference type="NCBI Taxonomy" id="1076179"/>
    <lineage>
        <taxon>unclassified sequences</taxon>
        <taxon>metagenomes</taxon>
        <taxon>ecological metagenomes</taxon>
    </lineage>
</organism>
<feature type="domain" description="HipA N-terminal subdomain 1" evidence="1">
    <location>
        <begin position="5"/>
        <end position="103"/>
    </location>
</feature>
<protein>
    <recommendedName>
        <fullName evidence="1">HipA N-terminal subdomain 1 domain-containing protein</fullName>
    </recommendedName>
</protein>